<dbReference type="PATRIC" id="fig|512763.3.peg.3223"/>
<sequence>MKKLVVLLALACVATCSYSQSKPVELPLYEGKVPNEVPGPNQEKKEVRADKTVSITQVRKPTITVYLPVKEKANGTAVVICPGGGYAKLAASHEGYDVAQKFAEQGVAAFVVKYRLPEAAVTSQPEITPLQDAQQALYYVRKRAKEYNINPQRVGIMGFSAGGHLASTAGTHFTKPQIQNPENLSLRPDFLLLIYPVISSDPAVWHKGSFERLLGKEPTKEKLKAYSNDQQVTAQTPPTFLVHASDDGAVPPQNSILFYQALLQHKVPAELHIYQRGGHGFGLNNKTTKDYWFDRCLNWMASNQLLESAKQ</sequence>
<dbReference type="PANTHER" id="PTHR48081:SF6">
    <property type="entry name" value="PEPTIDASE S9 PROLYL OLIGOPEPTIDASE CATALYTIC DOMAIN-CONTAINING PROTEIN"/>
    <property type="match status" value="1"/>
</dbReference>
<dbReference type="EMBL" id="CP012643">
    <property type="protein sequence ID" value="ALI99989.1"/>
    <property type="molecule type" value="Genomic_DNA"/>
</dbReference>
<accession>A0A0P0C4C1</accession>
<dbReference type="KEGG" id="rti:DC20_14655"/>
<keyword evidence="5" id="KW-1185">Reference proteome</keyword>
<keyword evidence="1" id="KW-0378">Hydrolase</keyword>
<dbReference type="GO" id="GO:0016787">
    <property type="term" value="F:hydrolase activity"/>
    <property type="evidence" value="ECO:0007669"/>
    <property type="project" value="UniProtKB-KW"/>
</dbReference>
<protein>
    <recommendedName>
        <fullName evidence="3">BD-FAE-like domain-containing protein</fullName>
    </recommendedName>
</protein>
<proteinExistence type="predicted"/>
<dbReference type="Gene3D" id="3.40.50.1820">
    <property type="entry name" value="alpha/beta hydrolase"/>
    <property type="match status" value="1"/>
</dbReference>
<dbReference type="RefSeq" id="WP_062544523.1">
    <property type="nucleotide sequence ID" value="NZ_CP012643.1"/>
</dbReference>
<dbReference type="SUPFAM" id="SSF53474">
    <property type="entry name" value="alpha/beta-Hydrolases"/>
    <property type="match status" value="1"/>
</dbReference>
<evidence type="ECO:0000313" key="5">
    <source>
        <dbReference type="Proteomes" id="UP000061382"/>
    </source>
</evidence>
<organism evidence="4 5">
    <name type="scientific">Rufibacter tibetensis</name>
    <dbReference type="NCBI Taxonomy" id="512763"/>
    <lineage>
        <taxon>Bacteria</taxon>
        <taxon>Pseudomonadati</taxon>
        <taxon>Bacteroidota</taxon>
        <taxon>Cytophagia</taxon>
        <taxon>Cytophagales</taxon>
        <taxon>Hymenobacteraceae</taxon>
        <taxon>Rufibacter</taxon>
    </lineage>
</organism>
<dbReference type="InterPro" id="IPR029058">
    <property type="entry name" value="AB_hydrolase_fold"/>
</dbReference>
<keyword evidence="2" id="KW-0732">Signal</keyword>
<dbReference type="AlphaFoldDB" id="A0A0P0C4C1"/>
<evidence type="ECO:0000256" key="1">
    <source>
        <dbReference type="ARBA" id="ARBA00022801"/>
    </source>
</evidence>
<evidence type="ECO:0000259" key="3">
    <source>
        <dbReference type="Pfam" id="PF20434"/>
    </source>
</evidence>
<dbReference type="Proteomes" id="UP000061382">
    <property type="component" value="Chromosome"/>
</dbReference>
<dbReference type="STRING" id="512763.DC20_14655"/>
<evidence type="ECO:0000313" key="4">
    <source>
        <dbReference type="EMBL" id="ALI99989.1"/>
    </source>
</evidence>
<dbReference type="InterPro" id="IPR049492">
    <property type="entry name" value="BD-FAE-like_dom"/>
</dbReference>
<name>A0A0P0C4C1_9BACT</name>
<dbReference type="Pfam" id="PF20434">
    <property type="entry name" value="BD-FAE"/>
    <property type="match status" value="1"/>
</dbReference>
<reference evidence="4 5" key="1">
    <citation type="submission" date="2015-08" db="EMBL/GenBank/DDBJ databases">
        <title>Complete genome sequence of Rufibacter tibetensis strain 1351t, a radiation-resistant bacterium from tibet plateau.</title>
        <authorList>
            <person name="Dai J."/>
        </authorList>
    </citation>
    <scope>NUCLEOTIDE SEQUENCE [LARGE SCALE GENOMIC DNA]</scope>
    <source>
        <strain evidence="4 5">1351</strain>
    </source>
</reference>
<feature type="domain" description="BD-FAE-like" evidence="3">
    <location>
        <begin position="65"/>
        <end position="262"/>
    </location>
</feature>
<feature type="signal peptide" evidence="2">
    <location>
        <begin position="1"/>
        <end position="21"/>
    </location>
</feature>
<dbReference type="InterPro" id="IPR050300">
    <property type="entry name" value="GDXG_lipolytic_enzyme"/>
</dbReference>
<dbReference type="OrthoDB" id="9794725at2"/>
<feature type="chain" id="PRO_5006042400" description="BD-FAE-like domain-containing protein" evidence="2">
    <location>
        <begin position="22"/>
        <end position="311"/>
    </location>
</feature>
<dbReference type="PANTHER" id="PTHR48081">
    <property type="entry name" value="AB HYDROLASE SUPERFAMILY PROTEIN C4A8.06C"/>
    <property type="match status" value="1"/>
</dbReference>
<evidence type="ECO:0000256" key="2">
    <source>
        <dbReference type="SAM" id="SignalP"/>
    </source>
</evidence>
<gene>
    <name evidence="4" type="ORF">DC20_14655</name>
</gene>